<dbReference type="PANTHER" id="PTHR37481:SF1">
    <property type="entry name" value="LIPOPOLYSACCHARIDE EXPORT SYSTEM PROTEIN LPTC"/>
    <property type="match status" value="1"/>
</dbReference>
<keyword evidence="1 6" id="KW-1003">Cell membrane</keyword>
<keyword evidence="3 6" id="KW-0812">Transmembrane</keyword>
<keyword evidence="4 6" id="KW-1133">Transmembrane helix</keyword>
<dbReference type="Proteomes" id="UP001595722">
    <property type="component" value="Unassembled WGS sequence"/>
</dbReference>
<evidence type="ECO:0000256" key="1">
    <source>
        <dbReference type="ARBA" id="ARBA00022475"/>
    </source>
</evidence>
<dbReference type="InterPro" id="IPR026265">
    <property type="entry name" value="LptC"/>
</dbReference>
<evidence type="ECO:0000256" key="6">
    <source>
        <dbReference type="HAMAP-Rule" id="MF_01915"/>
    </source>
</evidence>
<keyword evidence="2 6" id="KW-0997">Cell inner membrane</keyword>
<dbReference type="Gene3D" id="2.60.450.10">
    <property type="entry name" value="Lipopolysaccharide (LPS) transport protein A like domain"/>
    <property type="match status" value="1"/>
</dbReference>
<sequence length="186" mass="21321">MRKRYVLLVLTILVGLALLAVDNYTQEINTTLSENQAAEADYYGEGLYNRRFNAQGQLEQTFAATRSTHYPLTNSTVFNQPRINVQDEDGQYWLVSAAEGSMNDKDDLLRLRRDVEIRPQQEDAPEQVNIQTPALDYYTRAQLAITDQPVVILHPSSRMTAIGMRIDLKKQRMELNAKVNTRYVPQ</sequence>
<keyword evidence="5 6" id="KW-0472">Membrane</keyword>
<keyword evidence="8" id="KW-1185">Reference proteome</keyword>
<comment type="function">
    <text evidence="6">Involved in the assembly of lipopolysaccharide (LPS). Required for the translocation of LPS from the inner membrane to the outer membrane. Facilitates the transfer of LPS from the inner membrane to the periplasmic protein LptA. Could be a docking site for LptA.</text>
</comment>
<dbReference type="NCBIfam" id="TIGR04409">
    <property type="entry name" value="LptC_YrbK"/>
    <property type="match status" value="1"/>
</dbReference>
<evidence type="ECO:0000256" key="2">
    <source>
        <dbReference type="ARBA" id="ARBA00022519"/>
    </source>
</evidence>
<comment type="similarity">
    <text evidence="6">Belongs to the LptC family.</text>
</comment>
<organism evidence="7 8">
    <name type="scientific">Bacterioplanoides pacificum</name>
    <dbReference type="NCBI Taxonomy" id="1171596"/>
    <lineage>
        <taxon>Bacteria</taxon>
        <taxon>Pseudomonadati</taxon>
        <taxon>Pseudomonadota</taxon>
        <taxon>Gammaproteobacteria</taxon>
        <taxon>Oceanospirillales</taxon>
        <taxon>Oceanospirillaceae</taxon>
        <taxon>Bacterioplanoides</taxon>
    </lineage>
</organism>
<evidence type="ECO:0000256" key="5">
    <source>
        <dbReference type="ARBA" id="ARBA00023136"/>
    </source>
</evidence>
<gene>
    <name evidence="6 7" type="primary">lptC</name>
    <name evidence="7" type="ORF">ACFOMG_16235</name>
</gene>
<accession>A0ABV7VWH4</accession>
<comment type="subunit">
    <text evidence="6">Component of the lipopolysaccharide transport and assembly complex. Interacts with LptA and the LptBFG transporter complex.</text>
</comment>
<dbReference type="PANTHER" id="PTHR37481">
    <property type="entry name" value="LIPOPOLYSACCHARIDE EXPORT SYSTEM PROTEIN LPTC"/>
    <property type="match status" value="1"/>
</dbReference>
<evidence type="ECO:0000313" key="8">
    <source>
        <dbReference type="Proteomes" id="UP001595722"/>
    </source>
</evidence>
<comment type="subcellular location">
    <subcellularLocation>
        <location evidence="6">Cell inner membrane</location>
        <topology evidence="6">Single-pass membrane protein</topology>
    </subcellularLocation>
</comment>
<dbReference type="Pfam" id="PF06835">
    <property type="entry name" value="LptC"/>
    <property type="match status" value="1"/>
</dbReference>
<evidence type="ECO:0000313" key="7">
    <source>
        <dbReference type="EMBL" id="MFC3681655.1"/>
    </source>
</evidence>
<dbReference type="EMBL" id="JBHRYB010000016">
    <property type="protein sequence ID" value="MFC3681655.1"/>
    <property type="molecule type" value="Genomic_DNA"/>
</dbReference>
<name>A0ABV7VWH4_9GAMM</name>
<evidence type="ECO:0000256" key="3">
    <source>
        <dbReference type="ARBA" id="ARBA00022692"/>
    </source>
</evidence>
<evidence type="ECO:0000256" key="4">
    <source>
        <dbReference type="ARBA" id="ARBA00022989"/>
    </source>
</evidence>
<comment type="caution">
    <text evidence="7">The sequence shown here is derived from an EMBL/GenBank/DDBJ whole genome shotgun (WGS) entry which is preliminary data.</text>
</comment>
<dbReference type="InterPro" id="IPR052363">
    <property type="entry name" value="LPS_export_LptC"/>
</dbReference>
<dbReference type="RefSeq" id="WP_376868193.1">
    <property type="nucleotide sequence ID" value="NZ_JBHRYB010000016.1"/>
</dbReference>
<protein>
    <recommendedName>
        <fullName evidence="6">Lipopolysaccharide export system protein LptC</fullName>
    </recommendedName>
</protein>
<proteinExistence type="inferred from homology"/>
<dbReference type="HAMAP" id="MF_01915">
    <property type="entry name" value="LPS_assembly_LptC"/>
    <property type="match status" value="1"/>
</dbReference>
<reference evidence="8" key="1">
    <citation type="journal article" date="2019" name="Int. J. Syst. Evol. Microbiol.">
        <title>The Global Catalogue of Microorganisms (GCM) 10K type strain sequencing project: providing services to taxonomists for standard genome sequencing and annotation.</title>
        <authorList>
            <consortium name="The Broad Institute Genomics Platform"/>
            <consortium name="The Broad Institute Genome Sequencing Center for Infectious Disease"/>
            <person name="Wu L."/>
            <person name="Ma J."/>
        </authorList>
    </citation>
    <scope>NUCLEOTIDE SEQUENCE [LARGE SCALE GENOMIC DNA]</scope>
    <source>
        <strain evidence="8">KCTC 42424</strain>
    </source>
</reference>
<dbReference type="InterPro" id="IPR010664">
    <property type="entry name" value="LipoPS_assembly_LptC-rel"/>
</dbReference>